<dbReference type="GO" id="GO:0016887">
    <property type="term" value="F:ATP hydrolysis activity"/>
    <property type="evidence" value="ECO:0007669"/>
    <property type="project" value="InterPro"/>
</dbReference>
<dbReference type="EMBL" id="FCOC02000006">
    <property type="protein sequence ID" value="SAL30355.1"/>
    <property type="molecule type" value="Genomic_DNA"/>
</dbReference>
<evidence type="ECO:0000256" key="5">
    <source>
        <dbReference type="ARBA" id="ARBA00022840"/>
    </source>
</evidence>
<dbReference type="PROSITE" id="PS50893">
    <property type="entry name" value="ABC_TRANSPORTER_2"/>
    <property type="match status" value="1"/>
</dbReference>
<dbReference type="SUPFAM" id="SSF50331">
    <property type="entry name" value="MOP-like"/>
    <property type="match status" value="1"/>
</dbReference>
<dbReference type="InterPro" id="IPR003439">
    <property type="entry name" value="ABC_transporter-like_ATP-bd"/>
</dbReference>
<evidence type="ECO:0000256" key="2">
    <source>
        <dbReference type="ARBA" id="ARBA00022475"/>
    </source>
</evidence>
<dbReference type="Gene3D" id="3.40.50.300">
    <property type="entry name" value="P-loop containing nucleotide triphosphate hydrolases"/>
    <property type="match status" value="1"/>
</dbReference>
<sequence length="370" mass="40679">MDKLADFAAEECGTPYLPASAIKMRIEGLSKHYGNTVALHPINLSVKTGELLTLLGPSGSGKTTLLQIICGLTAPTAGKLFIDSQDRTKSLVHERDIGVVFQNYALFPHLNVFENVAFPLQMRRLPATDVKRRVMHALETVKLATFGERFPRELSGGQQQRVALARCLVYEPSLLLMDESLSALDRKLRESMRVEIKRIHRETGSTIIFVTHDQEEALALSDRVCLMNAGRIEQIGTPQAIYEKPASSFVADFIGVSNKLRGKPGRDGWLATVDGNVPLPTDEDSLAAANAAEAMLIVRPEHICIDDTNNGFVSGRVIESIYGGAETRLLVELQSGAVLTVRQAARTGRYSIGDVVSLRWQVEHSLLLRH</sequence>
<dbReference type="InterPro" id="IPR013611">
    <property type="entry name" value="Transp-assoc_OB_typ2"/>
</dbReference>
<dbReference type="PANTHER" id="PTHR42781:SF4">
    <property type="entry name" value="SPERMIDINE_PUTRESCINE IMPORT ATP-BINDING PROTEIN POTA"/>
    <property type="match status" value="1"/>
</dbReference>
<dbReference type="GO" id="GO:0015697">
    <property type="term" value="P:quaternary ammonium group transport"/>
    <property type="evidence" value="ECO:0007669"/>
    <property type="project" value="UniProtKB-ARBA"/>
</dbReference>
<dbReference type="OrthoDB" id="5298774at2"/>
<dbReference type="SUPFAM" id="SSF52540">
    <property type="entry name" value="P-loop containing nucleoside triphosphate hydrolases"/>
    <property type="match status" value="1"/>
</dbReference>
<dbReference type="PROSITE" id="PS00211">
    <property type="entry name" value="ABC_TRANSPORTER_1"/>
    <property type="match status" value="1"/>
</dbReference>
<dbReference type="PANTHER" id="PTHR42781">
    <property type="entry name" value="SPERMIDINE/PUTRESCINE IMPORT ATP-BINDING PROTEIN POTA"/>
    <property type="match status" value="1"/>
</dbReference>
<dbReference type="AlphaFoldDB" id="A0A158GE10"/>
<dbReference type="Pfam" id="PF00005">
    <property type="entry name" value="ABC_tran"/>
    <property type="match status" value="1"/>
</dbReference>
<name>A0A158GE10_CABSO</name>
<dbReference type="RefSeq" id="WP_060819527.1">
    <property type="nucleotide sequence ID" value="NZ_FCOC02000006.1"/>
</dbReference>
<evidence type="ECO:0000313" key="7">
    <source>
        <dbReference type="EMBL" id="SAL30355.1"/>
    </source>
</evidence>
<dbReference type="SMART" id="SM00382">
    <property type="entry name" value="AAA"/>
    <property type="match status" value="1"/>
</dbReference>
<feature type="domain" description="ABC transporter" evidence="6">
    <location>
        <begin position="24"/>
        <end position="254"/>
    </location>
</feature>
<evidence type="ECO:0000259" key="6">
    <source>
        <dbReference type="PROSITE" id="PS50893"/>
    </source>
</evidence>
<evidence type="ECO:0000256" key="1">
    <source>
        <dbReference type="ARBA" id="ARBA00022448"/>
    </source>
</evidence>
<keyword evidence="2" id="KW-1003">Cell membrane</keyword>
<gene>
    <name evidence="7" type="ORF">AWB64_02673</name>
</gene>
<dbReference type="InterPro" id="IPR003593">
    <property type="entry name" value="AAA+_ATPase"/>
</dbReference>
<dbReference type="GO" id="GO:0043190">
    <property type="term" value="C:ATP-binding cassette (ABC) transporter complex"/>
    <property type="evidence" value="ECO:0007669"/>
    <property type="project" value="InterPro"/>
</dbReference>
<dbReference type="Proteomes" id="UP000054893">
    <property type="component" value="Unassembled WGS sequence"/>
</dbReference>
<protein>
    <submittedName>
        <fullName evidence="7">ABC transporter</fullName>
    </submittedName>
</protein>
<dbReference type="InterPro" id="IPR008995">
    <property type="entry name" value="Mo/tungstate-bd_C_term_dom"/>
</dbReference>
<dbReference type="GO" id="GO:0022857">
    <property type="term" value="F:transmembrane transporter activity"/>
    <property type="evidence" value="ECO:0007669"/>
    <property type="project" value="InterPro"/>
</dbReference>
<dbReference type="Gene3D" id="2.40.50.100">
    <property type="match status" value="1"/>
</dbReference>
<keyword evidence="4" id="KW-0547">Nucleotide-binding</keyword>
<proteinExistence type="predicted"/>
<keyword evidence="3" id="KW-0472">Membrane</keyword>
<dbReference type="InterPro" id="IPR027417">
    <property type="entry name" value="P-loop_NTPase"/>
</dbReference>
<evidence type="ECO:0000313" key="8">
    <source>
        <dbReference type="Proteomes" id="UP000054893"/>
    </source>
</evidence>
<keyword evidence="1" id="KW-0813">Transport</keyword>
<dbReference type="FunFam" id="3.40.50.300:FF:000425">
    <property type="entry name" value="Probable ABC transporter, ATP-binding subunit"/>
    <property type="match status" value="1"/>
</dbReference>
<dbReference type="InterPro" id="IPR017871">
    <property type="entry name" value="ABC_transporter-like_CS"/>
</dbReference>
<organism evidence="7 8">
    <name type="scientific">Caballeronia sordidicola</name>
    <name type="common">Burkholderia sordidicola</name>
    <dbReference type="NCBI Taxonomy" id="196367"/>
    <lineage>
        <taxon>Bacteria</taxon>
        <taxon>Pseudomonadati</taxon>
        <taxon>Pseudomonadota</taxon>
        <taxon>Betaproteobacteria</taxon>
        <taxon>Burkholderiales</taxon>
        <taxon>Burkholderiaceae</taxon>
        <taxon>Caballeronia</taxon>
    </lineage>
</organism>
<accession>A0A158GE10</accession>
<keyword evidence="3" id="KW-0997">Cell inner membrane</keyword>
<keyword evidence="5" id="KW-0067">ATP-binding</keyword>
<dbReference type="GO" id="GO:0005524">
    <property type="term" value="F:ATP binding"/>
    <property type="evidence" value="ECO:0007669"/>
    <property type="project" value="UniProtKB-KW"/>
</dbReference>
<dbReference type="Pfam" id="PF08402">
    <property type="entry name" value="TOBE_2"/>
    <property type="match status" value="1"/>
</dbReference>
<evidence type="ECO:0000256" key="3">
    <source>
        <dbReference type="ARBA" id="ARBA00022519"/>
    </source>
</evidence>
<reference evidence="7 8" key="1">
    <citation type="submission" date="2016-01" db="EMBL/GenBank/DDBJ databases">
        <authorList>
            <person name="Oliw E.H."/>
        </authorList>
    </citation>
    <scope>NUCLEOTIDE SEQUENCE [LARGE SCALE GENOMIC DNA]</scope>
    <source>
        <strain evidence="7">LMG 22029</strain>
    </source>
</reference>
<dbReference type="InterPro" id="IPR050093">
    <property type="entry name" value="ABC_SmlMolc_Importer"/>
</dbReference>
<evidence type="ECO:0000256" key="4">
    <source>
        <dbReference type="ARBA" id="ARBA00022741"/>
    </source>
</evidence>